<dbReference type="EMBL" id="JBEZAE010000029">
    <property type="protein sequence ID" value="MEU7074748.1"/>
    <property type="molecule type" value="Genomic_DNA"/>
</dbReference>
<gene>
    <name evidence="2" type="ORF">AB0A88_32110</name>
</gene>
<dbReference type="Proteomes" id="UP001551329">
    <property type="component" value="Unassembled WGS sequence"/>
</dbReference>
<protein>
    <submittedName>
        <fullName evidence="2">Holin</fullName>
    </submittedName>
</protein>
<keyword evidence="1" id="KW-0812">Transmembrane</keyword>
<evidence type="ECO:0000256" key="1">
    <source>
        <dbReference type="SAM" id="Phobius"/>
    </source>
</evidence>
<evidence type="ECO:0000313" key="2">
    <source>
        <dbReference type="EMBL" id="MEU7074748.1"/>
    </source>
</evidence>
<comment type="caution">
    <text evidence="2">The sequence shown here is derived from an EMBL/GenBank/DDBJ whole genome shotgun (WGS) entry which is preliminary data.</text>
</comment>
<dbReference type="InterPro" id="IPR020109">
    <property type="entry name" value="Holin_r1t"/>
</dbReference>
<reference evidence="2 3" key="1">
    <citation type="submission" date="2024-06" db="EMBL/GenBank/DDBJ databases">
        <title>The Natural Products Discovery Center: Release of the First 8490 Sequenced Strains for Exploring Actinobacteria Biosynthetic Diversity.</title>
        <authorList>
            <person name="Kalkreuter E."/>
            <person name="Kautsar S.A."/>
            <person name="Yang D."/>
            <person name="Bader C.D."/>
            <person name="Teijaro C.N."/>
            <person name="Fluegel L."/>
            <person name="Davis C.M."/>
            <person name="Simpson J.R."/>
            <person name="Lauterbach L."/>
            <person name="Steele A.D."/>
            <person name="Gui C."/>
            <person name="Meng S."/>
            <person name="Li G."/>
            <person name="Viehrig K."/>
            <person name="Ye F."/>
            <person name="Su P."/>
            <person name="Kiefer A.F."/>
            <person name="Nichols A."/>
            <person name="Cepeda A.J."/>
            <person name="Yan W."/>
            <person name="Fan B."/>
            <person name="Jiang Y."/>
            <person name="Adhikari A."/>
            <person name="Zheng C.-J."/>
            <person name="Schuster L."/>
            <person name="Cowan T.M."/>
            <person name="Smanski M.J."/>
            <person name="Chevrette M.G."/>
            <person name="De Carvalho L.P.S."/>
            <person name="Shen B."/>
        </authorList>
    </citation>
    <scope>NUCLEOTIDE SEQUENCE [LARGE SCALE GENOMIC DNA]</scope>
    <source>
        <strain evidence="2 3">NPDC045974</strain>
    </source>
</reference>
<dbReference type="Pfam" id="PF16945">
    <property type="entry name" value="Phage_r1t_holin"/>
    <property type="match status" value="1"/>
</dbReference>
<accession>A0ABV3CKU7</accession>
<keyword evidence="1" id="KW-0472">Membrane</keyword>
<feature type="transmembrane region" description="Helical" evidence="1">
    <location>
        <begin position="38"/>
        <end position="57"/>
    </location>
</feature>
<keyword evidence="3" id="KW-1185">Reference proteome</keyword>
<dbReference type="RefSeq" id="WP_358477216.1">
    <property type="nucleotide sequence ID" value="NZ_JBEZAE010000029.1"/>
</dbReference>
<name>A0ABV3CKU7_9ACTN</name>
<evidence type="ECO:0000313" key="3">
    <source>
        <dbReference type="Proteomes" id="UP001551329"/>
    </source>
</evidence>
<sequence length="70" mass="7482">MTRYLRDLAERTVGAFAAALVAQLPSHGFDVRTWPWSDSLSLAGGVSLVVLLGGIAARYKGDRESAGFTK</sequence>
<keyword evidence="1" id="KW-1133">Transmembrane helix</keyword>
<organism evidence="2 3">
    <name type="scientific">Streptomyces narbonensis</name>
    <dbReference type="NCBI Taxonomy" id="67333"/>
    <lineage>
        <taxon>Bacteria</taxon>
        <taxon>Bacillati</taxon>
        <taxon>Actinomycetota</taxon>
        <taxon>Actinomycetes</taxon>
        <taxon>Kitasatosporales</taxon>
        <taxon>Streptomycetaceae</taxon>
        <taxon>Streptomyces</taxon>
    </lineage>
</organism>
<proteinExistence type="predicted"/>